<keyword evidence="2" id="KW-1185">Reference proteome</keyword>
<accession>A0ACD4R9J9</accession>
<sequence>MIAGTKLRQLREERSIPLGLLAKYLNISVRILISIERNKKNLTADQIAKVCELFEINKSDLL</sequence>
<evidence type="ECO:0000313" key="2">
    <source>
        <dbReference type="Proteomes" id="UP001226091"/>
    </source>
</evidence>
<proteinExistence type="predicted"/>
<protein>
    <submittedName>
        <fullName evidence="1">Helix-turn-helix domain-containing protein</fullName>
    </submittedName>
</protein>
<reference evidence="2" key="1">
    <citation type="journal article" date="2025" name="Aquaculture">
        <title>Assessment of the bioflocculant production and safety properties of Metabacillus hrfriensis sp. nov. based on phenotypic and whole-genome sequencing analysis.</title>
        <authorList>
            <person name="Zhang R."/>
            <person name="Zhao Z."/>
            <person name="Luo L."/>
            <person name="Wang S."/>
            <person name="Guo K."/>
            <person name="Xu W."/>
        </authorList>
    </citation>
    <scope>NUCLEOTIDE SEQUENCE [LARGE SCALE GENOMIC DNA]</scope>
    <source>
        <strain evidence="2">CT-WN-B3</strain>
    </source>
</reference>
<gene>
    <name evidence="1" type="ORF">QLQ22_19250</name>
</gene>
<dbReference type="EMBL" id="CP126116">
    <property type="protein sequence ID" value="WHZ56807.1"/>
    <property type="molecule type" value="Genomic_DNA"/>
</dbReference>
<organism evidence="1 2">
    <name type="scientific">Metabacillus hrfriensis</name>
    <dbReference type="NCBI Taxonomy" id="3048891"/>
    <lineage>
        <taxon>Bacteria</taxon>
        <taxon>Bacillati</taxon>
        <taxon>Bacillota</taxon>
        <taxon>Bacilli</taxon>
        <taxon>Bacillales</taxon>
        <taxon>Bacillaceae</taxon>
        <taxon>Metabacillus</taxon>
    </lineage>
</organism>
<dbReference type="Proteomes" id="UP001226091">
    <property type="component" value="Chromosome"/>
</dbReference>
<evidence type="ECO:0000313" key="1">
    <source>
        <dbReference type="EMBL" id="WHZ56807.1"/>
    </source>
</evidence>
<name>A0ACD4R9J9_9BACI</name>